<dbReference type="KEGG" id="palr:HGI30_16880"/>
<dbReference type="SMART" id="SM00530">
    <property type="entry name" value="HTH_XRE"/>
    <property type="match status" value="1"/>
</dbReference>
<dbReference type="InterPro" id="IPR001387">
    <property type="entry name" value="Cro/C1-type_HTH"/>
</dbReference>
<protein>
    <submittedName>
        <fullName evidence="2">Helix-turn-helix transcriptional regulator</fullName>
    </submittedName>
</protein>
<evidence type="ECO:0000259" key="1">
    <source>
        <dbReference type="PROSITE" id="PS50943"/>
    </source>
</evidence>
<dbReference type="CDD" id="cd00093">
    <property type="entry name" value="HTH_XRE"/>
    <property type="match status" value="1"/>
</dbReference>
<proteinExistence type="predicted"/>
<keyword evidence="3" id="KW-1185">Reference proteome</keyword>
<accession>A0A6H2H068</accession>
<evidence type="ECO:0000313" key="3">
    <source>
        <dbReference type="Proteomes" id="UP000502136"/>
    </source>
</evidence>
<dbReference type="RefSeq" id="WP_168908627.1">
    <property type="nucleotide sequence ID" value="NZ_CP051428.1"/>
</dbReference>
<organism evidence="2 3">
    <name type="scientific">Paenibacillus albicereus</name>
    <dbReference type="NCBI Taxonomy" id="2726185"/>
    <lineage>
        <taxon>Bacteria</taxon>
        <taxon>Bacillati</taxon>
        <taxon>Bacillota</taxon>
        <taxon>Bacilli</taxon>
        <taxon>Bacillales</taxon>
        <taxon>Paenibacillaceae</taxon>
        <taxon>Paenibacillus</taxon>
    </lineage>
</organism>
<dbReference type="Proteomes" id="UP000502136">
    <property type="component" value="Chromosome"/>
</dbReference>
<dbReference type="Gene3D" id="1.10.260.40">
    <property type="entry name" value="lambda repressor-like DNA-binding domains"/>
    <property type="match status" value="1"/>
</dbReference>
<dbReference type="InterPro" id="IPR010982">
    <property type="entry name" value="Lambda_DNA-bd_dom_sf"/>
</dbReference>
<dbReference type="Pfam" id="PF01381">
    <property type="entry name" value="HTH_3"/>
    <property type="match status" value="1"/>
</dbReference>
<dbReference type="AlphaFoldDB" id="A0A6H2H068"/>
<name>A0A6H2H068_9BACL</name>
<dbReference type="EMBL" id="CP051428">
    <property type="protein sequence ID" value="QJC53084.1"/>
    <property type="molecule type" value="Genomic_DNA"/>
</dbReference>
<dbReference type="SUPFAM" id="SSF47413">
    <property type="entry name" value="lambda repressor-like DNA-binding domains"/>
    <property type="match status" value="1"/>
</dbReference>
<sequence length="91" mass="10332">MVVDDKRTLREWRAYRMLSKQDLAGAIGVHASTYAKWEANPEEIRMRDAARIAEILGCSVRDINFFEANSKFNLGNIPDQQVGQTEPHILG</sequence>
<dbReference type="PROSITE" id="PS50943">
    <property type="entry name" value="HTH_CROC1"/>
    <property type="match status" value="1"/>
</dbReference>
<reference evidence="2 3" key="1">
    <citation type="submission" date="2020-04" db="EMBL/GenBank/DDBJ databases">
        <title>Novel Paenibacillus strain UniB2 isolated from commercial digestive syrup.</title>
        <authorList>
            <person name="Thorat V."/>
            <person name="Kirdat K."/>
            <person name="Tiwarekar B."/>
            <person name="Yadav A."/>
        </authorList>
    </citation>
    <scope>NUCLEOTIDE SEQUENCE [LARGE SCALE GENOMIC DNA]</scope>
    <source>
        <strain evidence="2 3">UniB2</strain>
    </source>
</reference>
<gene>
    <name evidence="2" type="ORF">HGI30_16880</name>
</gene>
<feature type="domain" description="HTH cro/C1-type" evidence="1">
    <location>
        <begin position="9"/>
        <end position="63"/>
    </location>
</feature>
<dbReference type="GO" id="GO:0003677">
    <property type="term" value="F:DNA binding"/>
    <property type="evidence" value="ECO:0007669"/>
    <property type="project" value="InterPro"/>
</dbReference>
<evidence type="ECO:0000313" key="2">
    <source>
        <dbReference type="EMBL" id="QJC53084.1"/>
    </source>
</evidence>